<accession>A0A1I3L574</accession>
<dbReference type="Proteomes" id="UP000198915">
    <property type="component" value="Unassembled WGS sequence"/>
</dbReference>
<evidence type="ECO:0000313" key="1">
    <source>
        <dbReference type="EMBL" id="SFI79841.1"/>
    </source>
</evidence>
<evidence type="ECO:0000313" key="2">
    <source>
        <dbReference type="Proteomes" id="UP000198915"/>
    </source>
</evidence>
<sequence length="73" mass="8840">MHNAEHEKIVFGISFSNFEARRNVIMKWLLSDSLRERPEFKVGKAYRIPKICVQEYVLKTIHKNIEQYKQQFK</sequence>
<name>A0A1I3L574_9BACL</name>
<proteinExistence type="predicted"/>
<organism evidence="1 2">
    <name type="scientific">Brevibacillus centrosporus</name>
    <dbReference type="NCBI Taxonomy" id="54910"/>
    <lineage>
        <taxon>Bacteria</taxon>
        <taxon>Bacillati</taxon>
        <taxon>Bacillota</taxon>
        <taxon>Bacilli</taxon>
        <taxon>Bacillales</taxon>
        <taxon>Paenibacillaceae</taxon>
        <taxon>Brevibacillus</taxon>
    </lineage>
</organism>
<reference evidence="2" key="1">
    <citation type="submission" date="2016-10" db="EMBL/GenBank/DDBJ databases">
        <authorList>
            <person name="Varghese N."/>
            <person name="Submissions S."/>
        </authorList>
    </citation>
    <scope>NUCLEOTIDE SEQUENCE [LARGE SCALE GENOMIC DNA]</scope>
    <source>
        <strain evidence="2">OK042</strain>
    </source>
</reference>
<dbReference type="STRING" id="1884381.SAMN05518846_101189"/>
<keyword evidence="2" id="KW-1185">Reference proteome</keyword>
<protein>
    <submittedName>
        <fullName evidence="1">Uncharacterized protein</fullName>
    </submittedName>
</protein>
<gene>
    <name evidence="1" type="ORF">SAMN05518846_101189</name>
</gene>
<dbReference type="AlphaFoldDB" id="A0A1I3L574"/>
<dbReference type="EMBL" id="FORT01000001">
    <property type="protein sequence ID" value="SFI79841.1"/>
    <property type="molecule type" value="Genomic_DNA"/>
</dbReference>